<evidence type="ECO:0000256" key="4">
    <source>
        <dbReference type="ARBA" id="ARBA00022759"/>
    </source>
</evidence>
<gene>
    <name evidence="7" type="ORF">CBR_g69</name>
</gene>
<feature type="region of interest" description="Disordered" evidence="5">
    <location>
        <begin position="501"/>
        <end position="544"/>
    </location>
</feature>
<dbReference type="AlphaFoldDB" id="A0A388JLI9"/>
<feature type="domain" description="Reverse transcriptase" evidence="6">
    <location>
        <begin position="965"/>
        <end position="1035"/>
    </location>
</feature>
<dbReference type="EMBL" id="BFEA01000001">
    <property type="protein sequence ID" value="GBG58668.1"/>
    <property type="molecule type" value="Genomic_DNA"/>
</dbReference>
<feature type="region of interest" description="Disordered" evidence="5">
    <location>
        <begin position="1"/>
        <end position="28"/>
    </location>
</feature>
<dbReference type="PANTHER" id="PTHR37984">
    <property type="entry name" value="PROTEIN CBG26694"/>
    <property type="match status" value="1"/>
</dbReference>
<evidence type="ECO:0000256" key="3">
    <source>
        <dbReference type="ARBA" id="ARBA00022722"/>
    </source>
</evidence>
<dbReference type="InterPro" id="IPR021109">
    <property type="entry name" value="Peptidase_aspartic_dom_sf"/>
</dbReference>
<protein>
    <recommendedName>
        <fullName evidence="6">Reverse transcriptase domain-containing protein</fullName>
    </recommendedName>
</protein>
<reference evidence="7 8" key="1">
    <citation type="journal article" date="2018" name="Cell">
        <title>The Chara Genome: Secondary Complexity and Implications for Plant Terrestrialization.</title>
        <authorList>
            <person name="Nishiyama T."/>
            <person name="Sakayama H."/>
            <person name="Vries J.D."/>
            <person name="Buschmann H."/>
            <person name="Saint-Marcoux D."/>
            <person name="Ullrich K.K."/>
            <person name="Haas F.B."/>
            <person name="Vanderstraeten L."/>
            <person name="Becker D."/>
            <person name="Lang D."/>
            <person name="Vosolsobe S."/>
            <person name="Rombauts S."/>
            <person name="Wilhelmsson P.K.I."/>
            <person name="Janitza P."/>
            <person name="Kern R."/>
            <person name="Heyl A."/>
            <person name="Rumpler F."/>
            <person name="Villalobos L.I.A.C."/>
            <person name="Clay J.M."/>
            <person name="Skokan R."/>
            <person name="Toyoda A."/>
            <person name="Suzuki Y."/>
            <person name="Kagoshima H."/>
            <person name="Schijlen E."/>
            <person name="Tajeshwar N."/>
            <person name="Catarino B."/>
            <person name="Hetherington A.J."/>
            <person name="Saltykova A."/>
            <person name="Bonnot C."/>
            <person name="Breuninger H."/>
            <person name="Symeonidi A."/>
            <person name="Radhakrishnan G.V."/>
            <person name="Van Nieuwerburgh F."/>
            <person name="Deforce D."/>
            <person name="Chang C."/>
            <person name="Karol K.G."/>
            <person name="Hedrich R."/>
            <person name="Ulvskov P."/>
            <person name="Glockner G."/>
            <person name="Delwiche C.F."/>
            <person name="Petrasek J."/>
            <person name="Van de Peer Y."/>
            <person name="Friml J."/>
            <person name="Beilby M."/>
            <person name="Dolan L."/>
            <person name="Kohara Y."/>
            <person name="Sugano S."/>
            <person name="Fujiyama A."/>
            <person name="Delaux P.-M."/>
            <person name="Quint M."/>
            <person name="TheiBen G."/>
            <person name="Hagemann M."/>
            <person name="Harholt J."/>
            <person name="Dunand C."/>
            <person name="Zachgo S."/>
            <person name="Langdale J."/>
            <person name="Maumus F."/>
            <person name="Straeten D.V.D."/>
            <person name="Gould S.B."/>
            <person name="Rensing S.A."/>
        </authorList>
    </citation>
    <scope>NUCLEOTIDE SEQUENCE [LARGE SCALE GENOMIC DNA]</scope>
    <source>
        <strain evidence="7 8">S276</strain>
    </source>
</reference>
<dbReference type="GO" id="GO:0016779">
    <property type="term" value="F:nucleotidyltransferase activity"/>
    <property type="evidence" value="ECO:0007669"/>
    <property type="project" value="UniProtKB-KW"/>
</dbReference>
<evidence type="ECO:0000313" key="8">
    <source>
        <dbReference type="Proteomes" id="UP000265515"/>
    </source>
</evidence>
<keyword evidence="2" id="KW-0548">Nucleotidyltransferase</keyword>
<dbReference type="SUPFAM" id="SSF50630">
    <property type="entry name" value="Acid proteases"/>
    <property type="match status" value="1"/>
</dbReference>
<dbReference type="Gene3D" id="2.40.70.10">
    <property type="entry name" value="Acid Proteases"/>
    <property type="match status" value="1"/>
</dbReference>
<dbReference type="FunFam" id="3.30.70.270:FF:000020">
    <property type="entry name" value="Transposon Tf2-6 polyprotein-like Protein"/>
    <property type="match status" value="1"/>
</dbReference>
<evidence type="ECO:0000256" key="2">
    <source>
        <dbReference type="ARBA" id="ARBA00022695"/>
    </source>
</evidence>
<organism evidence="7 8">
    <name type="scientific">Chara braunii</name>
    <name type="common">Braun's stonewort</name>
    <dbReference type="NCBI Taxonomy" id="69332"/>
    <lineage>
        <taxon>Eukaryota</taxon>
        <taxon>Viridiplantae</taxon>
        <taxon>Streptophyta</taxon>
        <taxon>Charophyceae</taxon>
        <taxon>Charales</taxon>
        <taxon>Characeae</taxon>
        <taxon>Chara</taxon>
    </lineage>
</organism>
<name>A0A388JLI9_CHABU</name>
<evidence type="ECO:0000256" key="5">
    <source>
        <dbReference type="SAM" id="MobiDB-lite"/>
    </source>
</evidence>
<comment type="caution">
    <text evidence="7">The sequence shown here is derived from an EMBL/GenBank/DDBJ whole genome shotgun (WGS) entry which is preliminary data.</text>
</comment>
<dbReference type="PANTHER" id="PTHR37984:SF5">
    <property type="entry name" value="PROTEIN NYNRIN-LIKE"/>
    <property type="match status" value="1"/>
</dbReference>
<accession>A0A388JLI9</accession>
<dbReference type="GO" id="GO:0004519">
    <property type="term" value="F:endonuclease activity"/>
    <property type="evidence" value="ECO:0007669"/>
    <property type="project" value="UniProtKB-KW"/>
</dbReference>
<dbReference type="Pfam" id="PF00078">
    <property type="entry name" value="RVT_1"/>
    <property type="match status" value="1"/>
</dbReference>
<dbReference type="OrthoDB" id="9908684at2759"/>
<dbReference type="Pfam" id="PF13650">
    <property type="entry name" value="Asp_protease_2"/>
    <property type="match status" value="1"/>
</dbReference>
<keyword evidence="4" id="KW-0378">Hydrolase</keyword>
<sequence>MGDSSDPHGPASPRSLGGLMRGASPGGQVVSSSVNVTLVEEPPGPEKFSYAITAAKRSEQRKLINFVRLADYIICDALHLLLVDSLEDLLRRMAHESMRAAVEATKSTVSGTVEGGDMEERRGSTYDNLIGEVVDGLERRASYGEGAPGFPEKTVRRHSSIISLDFRKEEESEDGKPLFVVDIVIENDQLVFSPSPVDFDQKIGRVITGMLEALGIVGRLLNKKQLASIMDQNNDAEGSGSLIELMGDDKQTELSAGIKDSFTFVFQDAEEFKRSFQPYMELCIANQTVTEEAMRQQADLTPAEAERSNLANVMLCMMRAVMWNNTMQIAHAQTGRQLRQTQQRESATLIAAIRAAAQHQQQQQQLLASTITCLNSIEAKPSAAPGCTTDIAKQLGERIDHVVTIIGDLGDFTSPATISSTVAAIKTDITKLQSRPEAAAKIFKMPRFSIAKFDDYNKTDALAWWQTFVTEAACHHVPDDLMMTTLNRQLIGGAQTFHEPHGGQAGNHHRRPAQTHHVGAARANVAHSIHGPKRSEDSHEGNMTTRDWTIEWQKIVTTPGSDLTASSSDGGVVTALPSKRLKRVRKNKATQGMTATETGQQPWKPYNIKEVFELRKREHALVADSRDTFKDYAAQLVPPLHQPSHVNLDSVCVACTPSAREPVSSPLVFEDWTAWSRLEDLDPFTREDFFWMPVPSTGSLSKPHCNALMANLRSYLQVAVPALLTDDGVAVVDLRSYLAKIDREYATQRYVETNAPLLYIRIQIGKATCSALIDCGASRNFMSQAFMARAGLGSRVRRKAQPTQVTLADGRTEKSIDRCVDGVPVYFAPLACELVCFDILDTKFDMILGMPWLRSVDHPTNFHDRTVHVRNRKGVLVPCTVATPHTSIACHVVSVARIRDAMARNDVAKMGVVFLHALPSTDGPAASSPTPRITHLLDGYGDVFEAPTGTVPDRPIRHKITLETTFQVAMTTEFRDLLDRTVLVYLNDILVYSRTLDEHLVHLCAVLDPLRAAKYKANCNKCEFAKQELEYLGHYVTAKGIRPLANKIQAIVDWPEPRCTTNVRWFMGLVGYYQRFVELYSKVAAPLSRLQSPKVPFELEDTARGAFNMFKAAMQAVPTPRIYDPTLPTQVTTDASGKEFYGTKPDLVHK</sequence>
<dbReference type="InterPro" id="IPR043502">
    <property type="entry name" value="DNA/RNA_pol_sf"/>
</dbReference>
<dbReference type="Gene3D" id="3.30.70.270">
    <property type="match status" value="2"/>
</dbReference>
<dbReference type="SUPFAM" id="SSF56672">
    <property type="entry name" value="DNA/RNA polymerases"/>
    <property type="match status" value="1"/>
</dbReference>
<proteinExistence type="predicted"/>
<keyword evidence="8" id="KW-1185">Reference proteome</keyword>
<evidence type="ECO:0000259" key="6">
    <source>
        <dbReference type="Pfam" id="PF00078"/>
    </source>
</evidence>
<evidence type="ECO:0000313" key="7">
    <source>
        <dbReference type="EMBL" id="GBG58668.1"/>
    </source>
</evidence>
<keyword evidence="4" id="KW-0255">Endonuclease</keyword>
<dbReference type="Gramene" id="GBG58668">
    <property type="protein sequence ID" value="GBG58668"/>
    <property type="gene ID" value="CBR_g69"/>
</dbReference>
<keyword evidence="3" id="KW-0540">Nuclease</keyword>
<dbReference type="InterPro" id="IPR000477">
    <property type="entry name" value="RT_dom"/>
</dbReference>
<dbReference type="CDD" id="cd01647">
    <property type="entry name" value="RT_LTR"/>
    <property type="match status" value="1"/>
</dbReference>
<dbReference type="InterPro" id="IPR050951">
    <property type="entry name" value="Retrovirus_Pol_polyprotein"/>
</dbReference>
<keyword evidence="1" id="KW-0808">Transferase</keyword>
<evidence type="ECO:0000256" key="1">
    <source>
        <dbReference type="ARBA" id="ARBA00022679"/>
    </source>
</evidence>
<dbReference type="Proteomes" id="UP000265515">
    <property type="component" value="Unassembled WGS sequence"/>
</dbReference>
<dbReference type="CDD" id="cd00303">
    <property type="entry name" value="retropepsin_like"/>
    <property type="match status" value="1"/>
</dbReference>
<dbReference type="InterPro" id="IPR043128">
    <property type="entry name" value="Rev_trsase/Diguanyl_cyclase"/>
</dbReference>